<comment type="caution">
    <text evidence="1">The sequence shown here is derived from an EMBL/GenBank/DDBJ whole genome shotgun (WGS) entry which is preliminary data.</text>
</comment>
<sequence length="72" mass="7863">MHIQVYQVAPLLMFGFGFLSISGPAKRSGVVRKQNAKQSLRGKKGTLISASRRCKGPLQQGAGISKEISERY</sequence>
<name>A0A151N874_ALLMI</name>
<keyword evidence="2" id="KW-1185">Reference proteome</keyword>
<evidence type="ECO:0000313" key="1">
    <source>
        <dbReference type="EMBL" id="KYO33018.1"/>
    </source>
</evidence>
<gene>
    <name evidence="1" type="ORF">Y1Q_0011328</name>
</gene>
<organism evidence="1 2">
    <name type="scientific">Alligator mississippiensis</name>
    <name type="common">American alligator</name>
    <dbReference type="NCBI Taxonomy" id="8496"/>
    <lineage>
        <taxon>Eukaryota</taxon>
        <taxon>Metazoa</taxon>
        <taxon>Chordata</taxon>
        <taxon>Craniata</taxon>
        <taxon>Vertebrata</taxon>
        <taxon>Euteleostomi</taxon>
        <taxon>Archelosauria</taxon>
        <taxon>Archosauria</taxon>
        <taxon>Crocodylia</taxon>
        <taxon>Alligatoridae</taxon>
        <taxon>Alligatorinae</taxon>
        <taxon>Alligator</taxon>
    </lineage>
</organism>
<reference evidence="1 2" key="1">
    <citation type="journal article" date="2012" name="Genome Biol.">
        <title>Sequencing three crocodilian genomes to illuminate the evolution of archosaurs and amniotes.</title>
        <authorList>
            <person name="St John J.A."/>
            <person name="Braun E.L."/>
            <person name="Isberg S.R."/>
            <person name="Miles L.G."/>
            <person name="Chong A.Y."/>
            <person name="Gongora J."/>
            <person name="Dalzell P."/>
            <person name="Moran C."/>
            <person name="Bed'hom B."/>
            <person name="Abzhanov A."/>
            <person name="Burgess S.C."/>
            <person name="Cooksey A.M."/>
            <person name="Castoe T.A."/>
            <person name="Crawford N.G."/>
            <person name="Densmore L.D."/>
            <person name="Drew J.C."/>
            <person name="Edwards S.V."/>
            <person name="Faircloth B.C."/>
            <person name="Fujita M.K."/>
            <person name="Greenwold M.J."/>
            <person name="Hoffmann F.G."/>
            <person name="Howard J.M."/>
            <person name="Iguchi T."/>
            <person name="Janes D.E."/>
            <person name="Khan S.Y."/>
            <person name="Kohno S."/>
            <person name="de Koning A.J."/>
            <person name="Lance S.L."/>
            <person name="McCarthy F.M."/>
            <person name="McCormack J.E."/>
            <person name="Merchant M.E."/>
            <person name="Peterson D.G."/>
            <person name="Pollock D.D."/>
            <person name="Pourmand N."/>
            <person name="Raney B.J."/>
            <person name="Roessler K.A."/>
            <person name="Sanford J.R."/>
            <person name="Sawyer R.H."/>
            <person name="Schmidt C.J."/>
            <person name="Triplett E.W."/>
            <person name="Tuberville T.D."/>
            <person name="Venegas-Anaya M."/>
            <person name="Howard J.T."/>
            <person name="Jarvis E.D."/>
            <person name="Guillette L.J.Jr."/>
            <person name="Glenn T.C."/>
            <person name="Green R.E."/>
            <person name="Ray D.A."/>
        </authorList>
    </citation>
    <scope>NUCLEOTIDE SEQUENCE [LARGE SCALE GENOMIC DNA]</scope>
    <source>
        <strain evidence="1">KSC_2009_1</strain>
    </source>
</reference>
<dbReference type="Proteomes" id="UP000050525">
    <property type="component" value="Unassembled WGS sequence"/>
</dbReference>
<dbReference type="EMBL" id="AKHW03003826">
    <property type="protein sequence ID" value="KYO33018.1"/>
    <property type="molecule type" value="Genomic_DNA"/>
</dbReference>
<protein>
    <submittedName>
        <fullName evidence="1">Uncharacterized protein</fullName>
    </submittedName>
</protein>
<accession>A0A151N874</accession>
<evidence type="ECO:0000313" key="2">
    <source>
        <dbReference type="Proteomes" id="UP000050525"/>
    </source>
</evidence>
<dbReference type="AlphaFoldDB" id="A0A151N874"/>
<proteinExistence type="predicted"/>